<dbReference type="PROSITE" id="PS51114">
    <property type="entry name" value="FBA"/>
    <property type="match status" value="1"/>
</dbReference>
<dbReference type="Pfam" id="PF04300">
    <property type="entry name" value="FBA"/>
    <property type="match status" value="1"/>
</dbReference>
<dbReference type="AlphaFoldDB" id="A0A914R5A5"/>
<dbReference type="InterPro" id="IPR039752">
    <property type="entry name" value="F-box_only"/>
</dbReference>
<dbReference type="PANTHER" id="PTHR12125:SF5">
    <property type="entry name" value="F-BOX DOMAIN-CONTAINING PROTEIN"/>
    <property type="match status" value="1"/>
</dbReference>
<keyword evidence="2" id="KW-1185">Reference proteome</keyword>
<dbReference type="GO" id="GO:0036503">
    <property type="term" value="P:ERAD pathway"/>
    <property type="evidence" value="ECO:0007669"/>
    <property type="project" value="TreeGrafter"/>
</dbReference>
<dbReference type="InterPro" id="IPR008979">
    <property type="entry name" value="Galactose-bd-like_sf"/>
</dbReference>
<organism evidence="2 3">
    <name type="scientific">Parascaris equorum</name>
    <name type="common">Equine roundworm</name>
    <dbReference type="NCBI Taxonomy" id="6256"/>
    <lineage>
        <taxon>Eukaryota</taxon>
        <taxon>Metazoa</taxon>
        <taxon>Ecdysozoa</taxon>
        <taxon>Nematoda</taxon>
        <taxon>Chromadorea</taxon>
        <taxon>Rhabditida</taxon>
        <taxon>Spirurina</taxon>
        <taxon>Ascaridomorpha</taxon>
        <taxon>Ascaridoidea</taxon>
        <taxon>Ascarididae</taxon>
        <taxon>Parascaris</taxon>
    </lineage>
</organism>
<reference evidence="3" key="1">
    <citation type="submission" date="2022-11" db="UniProtKB">
        <authorList>
            <consortium name="WormBaseParasite"/>
        </authorList>
    </citation>
    <scope>IDENTIFICATION</scope>
</reference>
<dbReference type="GO" id="GO:0006516">
    <property type="term" value="P:glycoprotein catabolic process"/>
    <property type="evidence" value="ECO:0007669"/>
    <property type="project" value="TreeGrafter"/>
</dbReference>
<dbReference type="WBParaSite" id="PEQ_0000180401-mRNA-1">
    <property type="protein sequence ID" value="PEQ_0000180401-mRNA-1"/>
    <property type="gene ID" value="PEQ_0000180401"/>
</dbReference>
<dbReference type="Proteomes" id="UP000887564">
    <property type="component" value="Unplaced"/>
</dbReference>
<accession>A0A914R5A5</accession>
<dbReference type="InterPro" id="IPR007397">
    <property type="entry name" value="F-box-assoc_dom"/>
</dbReference>
<dbReference type="PANTHER" id="PTHR12125">
    <property type="entry name" value="F-BOX ONLY PROTEIN 6-LIKE PROTEIN"/>
    <property type="match status" value="1"/>
</dbReference>
<name>A0A914R5A5_PAREQ</name>
<sequence>MCTGVSSVAQCSVSGGLLDRLYETNLIDNPSGEKNFDGWTVLDNGGDRMIVEKPPLNCSTNLDDEIPLAFVTSYGWGTMRYVIDLWNEDYLPATLMPLSQKIVDKFEFDSTVSRCIG</sequence>
<feature type="domain" description="FBA" evidence="1">
    <location>
        <begin position="15"/>
        <end position="117"/>
    </location>
</feature>
<dbReference type="GO" id="GO:0031146">
    <property type="term" value="P:SCF-dependent proteasomal ubiquitin-dependent protein catabolic process"/>
    <property type="evidence" value="ECO:0007669"/>
    <property type="project" value="TreeGrafter"/>
</dbReference>
<dbReference type="GO" id="GO:0061630">
    <property type="term" value="F:ubiquitin protein ligase activity"/>
    <property type="evidence" value="ECO:0007669"/>
    <property type="project" value="TreeGrafter"/>
</dbReference>
<dbReference type="GO" id="GO:0005737">
    <property type="term" value="C:cytoplasm"/>
    <property type="evidence" value="ECO:0007669"/>
    <property type="project" value="TreeGrafter"/>
</dbReference>
<dbReference type="GO" id="GO:0019005">
    <property type="term" value="C:SCF ubiquitin ligase complex"/>
    <property type="evidence" value="ECO:0007669"/>
    <property type="project" value="TreeGrafter"/>
</dbReference>
<dbReference type="SUPFAM" id="SSF49785">
    <property type="entry name" value="Galactose-binding domain-like"/>
    <property type="match status" value="1"/>
</dbReference>
<protein>
    <submittedName>
        <fullName evidence="3">FBA domain-containing protein</fullName>
    </submittedName>
</protein>
<evidence type="ECO:0000313" key="2">
    <source>
        <dbReference type="Proteomes" id="UP000887564"/>
    </source>
</evidence>
<evidence type="ECO:0000259" key="1">
    <source>
        <dbReference type="PROSITE" id="PS51114"/>
    </source>
</evidence>
<evidence type="ECO:0000313" key="3">
    <source>
        <dbReference type="WBParaSite" id="PEQ_0000180401-mRNA-1"/>
    </source>
</evidence>
<dbReference type="Gene3D" id="2.60.120.260">
    <property type="entry name" value="Galactose-binding domain-like"/>
    <property type="match status" value="1"/>
</dbReference>
<proteinExistence type="predicted"/>